<name>A0A1X2J2C1_9FUNG</name>
<dbReference type="InterPro" id="IPR041872">
    <property type="entry name" value="Anticodon_Met"/>
</dbReference>
<gene>
    <name evidence="14" type="ORF">BCR42DRAFT_314405</name>
</gene>
<keyword evidence="6 10" id="KW-0648">Protein biosynthesis</keyword>
<evidence type="ECO:0000256" key="6">
    <source>
        <dbReference type="ARBA" id="ARBA00022917"/>
    </source>
</evidence>
<dbReference type="NCBIfam" id="TIGR00398">
    <property type="entry name" value="metG"/>
    <property type="match status" value="1"/>
</dbReference>
<dbReference type="Gene3D" id="2.170.220.10">
    <property type="match status" value="1"/>
</dbReference>
<dbReference type="InterPro" id="IPR014758">
    <property type="entry name" value="Met-tRNA_synth"/>
</dbReference>
<evidence type="ECO:0000256" key="7">
    <source>
        <dbReference type="ARBA" id="ARBA00023146"/>
    </source>
</evidence>
<reference evidence="14 15" key="1">
    <citation type="submission" date="2016-07" db="EMBL/GenBank/DDBJ databases">
        <title>Pervasive Adenine N6-methylation of Active Genes in Fungi.</title>
        <authorList>
            <consortium name="DOE Joint Genome Institute"/>
            <person name="Mondo S.J."/>
            <person name="Dannebaum R.O."/>
            <person name="Kuo R.C."/>
            <person name="Labutti K."/>
            <person name="Haridas S."/>
            <person name="Kuo A."/>
            <person name="Salamov A."/>
            <person name="Ahrendt S.R."/>
            <person name="Lipzen A."/>
            <person name="Sullivan W."/>
            <person name="Andreopoulos W.B."/>
            <person name="Clum A."/>
            <person name="Lindquist E."/>
            <person name="Daum C."/>
            <person name="Ramamoorthy G.K."/>
            <person name="Gryganskyi A."/>
            <person name="Culley D."/>
            <person name="Magnuson J.K."/>
            <person name="James T.Y."/>
            <person name="O'Malley M.A."/>
            <person name="Stajich J.E."/>
            <person name="Spatafora J.W."/>
            <person name="Visel A."/>
            <person name="Grigoriev I.V."/>
        </authorList>
    </citation>
    <scope>NUCLEOTIDE SEQUENCE [LARGE SCALE GENOMIC DNA]</scope>
    <source>
        <strain evidence="14 15">NRRL 1336</strain>
    </source>
</reference>
<dbReference type="SUPFAM" id="SSF52374">
    <property type="entry name" value="Nucleotidylyl transferase"/>
    <property type="match status" value="1"/>
</dbReference>
<evidence type="ECO:0000256" key="9">
    <source>
        <dbReference type="ARBA" id="ARBA00068817"/>
    </source>
</evidence>
<evidence type="ECO:0000259" key="12">
    <source>
        <dbReference type="Pfam" id="PF09334"/>
    </source>
</evidence>
<accession>A0A1X2J2C1</accession>
<dbReference type="EMBL" id="MCGE01000001">
    <property type="protein sequence ID" value="ORZ25941.1"/>
    <property type="molecule type" value="Genomic_DNA"/>
</dbReference>
<dbReference type="PRINTS" id="PR01041">
    <property type="entry name" value="TRNASYNTHMET"/>
</dbReference>
<dbReference type="FunFam" id="2.170.220.10:FF:000001">
    <property type="entry name" value="methionine--tRNA ligase, mitochondrial"/>
    <property type="match status" value="1"/>
</dbReference>
<dbReference type="GO" id="GO:0004825">
    <property type="term" value="F:methionine-tRNA ligase activity"/>
    <property type="evidence" value="ECO:0007669"/>
    <property type="project" value="UniProtKB-EC"/>
</dbReference>
<evidence type="ECO:0000256" key="2">
    <source>
        <dbReference type="ARBA" id="ARBA00012838"/>
    </source>
</evidence>
<evidence type="ECO:0000256" key="11">
    <source>
        <dbReference type="SAM" id="Phobius"/>
    </source>
</evidence>
<dbReference type="GO" id="GO:0005739">
    <property type="term" value="C:mitochondrion"/>
    <property type="evidence" value="ECO:0007669"/>
    <property type="project" value="UniProtKB-ARBA"/>
</dbReference>
<proteinExistence type="inferred from homology"/>
<dbReference type="Pfam" id="PF19303">
    <property type="entry name" value="Anticodon_3"/>
    <property type="match status" value="1"/>
</dbReference>
<evidence type="ECO:0000256" key="5">
    <source>
        <dbReference type="ARBA" id="ARBA00022840"/>
    </source>
</evidence>
<comment type="similarity">
    <text evidence="1 10">Belongs to the class-I aminoacyl-tRNA synthetase family.</text>
</comment>
<dbReference type="GO" id="GO:0006431">
    <property type="term" value="P:methionyl-tRNA aminoacylation"/>
    <property type="evidence" value="ECO:0007669"/>
    <property type="project" value="InterPro"/>
</dbReference>
<feature type="domain" description="Methionyl/Leucyl tRNA synthetase" evidence="12">
    <location>
        <begin position="1"/>
        <end position="313"/>
    </location>
</feature>
<dbReference type="Proteomes" id="UP000193560">
    <property type="component" value="Unassembled WGS sequence"/>
</dbReference>
<evidence type="ECO:0000256" key="10">
    <source>
        <dbReference type="RuleBase" id="RU363039"/>
    </source>
</evidence>
<dbReference type="Gene3D" id="3.40.50.620">
    <property type="entry name" value="HUPs"/>
    <property type="match status" value="1"/>
</dbReference>
<evidence type="ECO:0000256" key="4">
    <source>
        <dbReference type="ARBA" id="ARBA00022741"/>
    </source>
</evidence>
<dbReference type="GO" id="GO:0005524">
    <property type="term" value="F:ATP binding"/>
    <property type="evidence" value="ECO:0007669"/>
    <property type="project" value="UniProtKB-KW"/>
</dbReference>
<dbReference type="InterPro" id="IPR023457">
    <property type="entry name" value="Met-tRNA_synth_2"/>
</dbReference>
<evidence type="ECO:0000256" key="3">
    <source>
        <dbReference type="ARBA" id="ARBA00022598"/>
    </source>
</evidence>
<evidence type="ECO:0000259" key="13">
    <source>
        <dbReference type="Pfam" id="PF19303"/>
    </source>
</evidence>
<dbReference type="InterPro" id="IPR014729">
    <property type="entry name" value="Rossmann-like_a/b/a_fold"/>
</dbReference>
<dbReference type="InterPro" id="IPR009080">
    <property type="entry name" value="tRNAsynth_Ia_anticodon-bd"/>
</dbReference>
<evidence type="ECO:0000256" key="8">
    <source>
        <dbReference type="ARBA" id="ARBA00047364"/>
    </source>
</evidence>
<sequence length="491" mass="55921">PIELCDSVSASFKKLCDKANIGYTTFMRTTEPRHAVAVSHLWNTLVESGYIYKGQHEGWYAISDEAFYPDNQVHEITDDKGETMMVSIESGQKVEWTMEENYKFKLSAFEKPLLDWIEQNPQAIVPSNRKNEVISWIQAGLSDLSISRLRSRLEWGIPVPTDPQNHTIYVWLDALTNYITAKGYPHLLEDGSSEENKDQDDKTLSAKVHVVGKDILRFHAVYWPAFLMAAKLPLPQQILAHAHWTMGKHKMSKSRGNVADPFQVMDLYGVDSVRYYLMRDGGLADDGDYSEDHIKMRYKKDLAGQLGNLLNRSTAPSLNPEAQVPAVALEVMDHVDPRDRPLHDKLVALADIYDMHFEEREFNKGFTAIMDMLSEANKHFTDNEPWKLKEQQERKDLVLYYALESCRIAGILLQPVMPTKMDELLARLGVPENQRSLSHATLSATGTAKRLLGPLLVFYSPLVILPLLPLAFLHFYFCTPSFSIITHLLLQ</sequence>
<keyword evidence="5 10" id="KW-0067">ATP-binding</keyword>
<keyword evidence="11" id="KW-0812">Transmembrane</keyword>
<dbReference type="Gene3D" id="1.10.730.10">
    <property type="entry name" value="Isoleucyl-tRNA Synthetase, Domain 1"/>
    <property type="match status" value="1"/>
</dbReference>
<comment type="catalytic activity">
    <reaction evidence="8">
        <text>tRNA(Met) + L-methionine + ATP = L-methionyl-tRNA(Met) + AMP + diphosphate</text>
        <dbReference type="Rhea" id="RHEA:13481"/>
        <dbReference type="Rhea" id="RHEA-COMP:9667"/>
        <dbReference type="Rhea" id="RHEA-COMP:9698"/>
        <dbReference type="ChEBI" id="CHEBI:30616"/>
        <dbReference type="ChEBI" id="CHEBI:33019"/>
        <dbReference type="ChEBI" id="CHEBI:57844"/>
        <dbReference type="ChEBI" id="CHEBI:78442"/>
        <dbReference type="ChEBI" id="CHEBI:78530"/>
        <dbReference type="ChEBI" id="CHEBI:456215"/>
        <dbReference type="EC" id="6.1.1.10"/>
    </reaction>
</comment>
<dbReference type="AlphaFoldDB" id="A0A1X2J2C1"/>
<protein>
    <recommendedName>
        <fullName evidence="9">Probable methionine--tRNA ligase, mitochondrial</fullName>
        <ecNumber evidence="2">6.1.1.10</ecNumber>
    </recommendedName>
</protein>
<keyword evidence="4 10" id="KW-0547">Nucleotide-binding</keyword>
<keyword evidence="15" id="KW-1185">Reference proteome</keyword>
<dbReference type="PANTHER" id="PTHR43326:SF1">
    <property type="entry name" value="METHIONINE--TRNA LIGASE, MITOCHONDRIAL"/>
    <property type="match status" value="1"/>
</dbReference>
<dbReference type="CDD" id="cd07957">
    <property type="entry name" value="Anticodon_Ia_Met"/>
    <property type="match status" value="1"/>
</dbReference>
<dbReference type="OrthoDB" id="24670at2759"/>
<evidence type="ECO:0000313" key="14">
    <source>
        <dbReference type="EMBL" id="ORZ25941.1"/>
    </source>
</evidence>
<dbReference type="EC" id="6.1.1.10" evidence="2"/>
<keyword evidence="7 10" id="KW-0030">Aminoacyl-tRNA synthetase</keyword>
<keyword evidence="11" id="KW-0472">Membrane</keyword>
<dbReference type="PANTHER" id="PTHR43326">
    <property type="entry name" value="METHIONYL-TRNA SYNTHETASE"/>
    <property type="match status" value="1"/>
</dbReference>
<feature type="transmembrane region" description="Helical" evidence="11">
    <location>
        <begin position="456"/>
        <end position="477"/>
    </location>
</feature>
<keyword evidence="11" id="KW-1133">Transmembrane helix</keyword>
<dbReference type="InterPro" id="IPR033911">
    <property type="entry name" value="MetRS_core"/>
</dbReference>
<organism evidence="14 15">
    <name type="scientific">Absidia repens</name>
    <dbReference type="NCBI Taxonomy" id="90262"/>
    <lineage>
        <taxon>Eukaryota</taxon>
        <taxon>Fungi</taxon>
        <taxon>Fungi incertae sedis</taxon>
        <taxon>Mucoromycota</taxon>
        <taxon>Mucoromycotina</taxon>
        <taxon>Mucoromycetes</taxon>
        <taxon>Mucorales</taxon>
        <taxon>Cunninghamellaceae</taxon>
        <taxon>Absidia</taxon>
    </lineage>
</organism>
<dbReference type="InterPro" id="IPR015413">
    <property type="entry name" value="Methionyl/Leucyl_tRNA_Synth"/>
</dbReference>
<keyword evidence="3 10" id="KW-0436">Ligase</keyword>
<feature type="non-terminal residue" evidence="14">
    <location>
        <position position="1"/>
    </location>
</feature>
<evidence type="ECO:0000313" key="15">
    <source>
        <dbReference type="Proteomes" id="UP000193560"/>
    </source>
</evidence>
<feature type="domain" description="Methionyl-tRNA synthetase anticodon-binding" evidence="13">
    <location>
        <begin position="337"/>
        <end position="433"/>
    </location>
</feature>
<dbReference type="Pfam" id="PF09334">
    <property type="entry name" value="tRNA-synt_1g"/>
    <property type="match status" value="1"/>
</dbReference>
<evidence type="ECO:0000256" key="1">
    <source>
        <dbReference type="ARBA" id="ARBA00005594"/>
    </source>
</evidence>
<comment type="caution">
    <text evidence="14">The sequence shown here is derived from an EMBL/GenBank/DDBJ whole genome shotgun (WGS) entry which is preliminary data.</text>
</comment>
<dbReference type="SUPFAM" id="SSF47323">
    <property type="entry name" value="Anticodon-binding domain of a subclass of class I aminoacyl-tRNA synthetases"/>
    <property type="match status" value="1"/>
</dbReference>
<dbReference type="STRING" id="90262.A0A1X2J2C1"/>